<dbReference type="InterPro" id="IPR011833">
    <property type="entry name" value="Glycg_phsphrylas"/>
</dbReference>
<proteinExistence type="inferred from homology"/>
<dbReference type="GO" id="GO:0005980">
    <property type="term" value="P:glycogen catabolic process"/>
    <property type="evidence" value="ECO:0007669"/>
    <property type="project" value="TreeGrafter"/>
</dbReference>
<evidence type="ECO:0000256" key="12">
    <source>
        <dbReference type="SAM" id="MobiDB-lite"/>
    </source>
</evidence>
<dbReference type="PROSITE" id="PS00102">
    <property type="entry name" value="PHOSPHORYLASE"/>
    <property type="match status" value="1"/>
</dbReference>
<dbReference type="InterPro" id="IPR000811">
    <property type="entry name" value="Glyco_trans_35"/>
</dbReference>
<keyword evidence="7 10" id="KW-0663">Pyridoxal phosphate</keyword>
<feature type="region of interest" description="Disordered" evidence="12">
    <location>
        <begin position="1"/>
        <end position="21"/>
    </location>
</feature>
<comment type="similarity">
    <text evidence="3 11">Belongs to the glycogen phosphorylase family.</text>
</comment>
<evidence type="ECO:0000256" key="1">
    <source>
        <dbReference type="ARBA" id="ARBA00001275"/>
    </source>
</evidence>
<evidence type="ECO:0000313" key="13">
    <source>
        <dbReference type="EMBL" id="EIM65077.1"/>
    </source>
</evidence>
<dbReference type="FunFam" id="3.40.50.2000:FF:000002">
    <property type="entry name" value="Alpha-1,4 glucan phosphorylase"/>
    <property type="match status" value="1"/>
</dbReference>
<reference evidence="13 14" key="2">
    <citation type="submission" date="2012-02" db="EMBL/GenBank/DDBJ databases">
        <title>Improved High-Quality Draft sequence of Desulfobacter postgatei 2ac9.</title>
        <authorList>
            <consortium name="US DOE Joint Genome Institute"/>
            <person name="Lucas S."/>
            <person name="Han J."/>
            <person name="Lapidus A."/>
            <person name="Cheng J.-F."/>
            <person name="Goodwin L."/>
            <person name="Pitluck S."/>
            <person name="Peters L."/>
            <person name="Ovchinnikova G."/>
            <person name="Held B."/>
            <person name="Detter J.C."/>
            <person name="Han C."/>
            <person name="Tapia R."/>
            <person name="Land M."/>
            <person name="Hauser L."/>
            <person name="Kyrpides N."/>
            <person name="Ivanova N."/>
            <person name="Pagani I."/>
            <person name="Orellana R."/>
            <person name="Lovley D."/>
            <person name="Woyke T."/>
        </authorList>
    </citation>
    <scope>NUCLEOTIDE SEQUENCE [LARGE SCALE GENOMIC DNA]</scope>
    <source>
        <strain evidence="13 14">2ac9</strain>
    </source>
</reference>
<evidence type="ECO:0000256" key="8">
    <source>
        <dbReference type="ARBA" id="ARBA00023277"/>
    </source>
</evidence>
<protein>
    <recommendedName>
        <fullName evidence="11">Alpha-1,4 glucan phosphorylase</fullName>
        <ecNumber evidence="11">2.4.1.1</ecNumber>
    </recommendedName>
</protein>
<dbReference type="InterPro" id="IPR035090">
    <property type="entry name" value="Pyridoxal_P_attach_site"/>
</dbReference>
<keyword evidence="5 11" id="KW-0328">Glycosyltransferase</keyword>
<keyword evidence="6 11" id="KW-0808">Transferase</keyword>
<name>I5B6G4_9BACT</name>
<keyword evidence="8 11" id="KW-0119">Carbohydrate metabolism</keyword>
<dbReference type="CDD" id="cd04300">
    <property type="entry name" value="GT35_Glycogen_Phosphorylase"/>
    <property type="match status" value="1"/>
</dbReference>
<dbReference type="RefSeq" id="WP_004074899.1">
    <property type="nucleotide sequence ID" value="NZ_CM001488.1"/>
</dbReference>
<evidence type="ECO:0000313" key="14">
    <source>
        <dbReference type="Proteomes" id="UP000005778"/>
    </source>
</evidence>
<evidence type="ECO:0000256" key="10">
    <source>
        <dbReference type="PIRSR" id="PIRSR000460-1"/>
    </source>
</evidence>
<dbReference type="NCBIfam" id="TIGR02093">
    <property type="entry name" value="P_ylase"/>
    <property type="match status" value="1"/>
</dbReference>
<dbReference type="FunFam" id="3.40.50.2000:FF:000005">
    <property type="entry name" value="Alpha-1,4 glucan phosphorylase"/>
    <property type="match status" value="1"/>
</dbReference>
<comment type="catalytic activity">
    <reaction evidence="1 11">
        <text>[(1-&gt;4)-alpha-D-glucosyl](n) + phosphate = [(1-&gt;4)-alpha-D-glucosyl](n-1) + alpha-D-glucose 1-phosphate</text>
        <dbReference type="Rhea" id="RHEA:41732"/>
        <dbReference type="Rhea" id="RHEA-COMP:9584"/>
        <dbReference type="Rhea" id="RHEA-COMP:9586"/>
        <dbReference type="ChEBI" id="CHEBI:15444"/>
        <dbReference type="ChEBI" id="CHEBI:43474"/>
        <dbReference type="ChEBI" id="CHEBI:58601"/>
        <dbReference type="EC" id="2.4.1.1"/>
    </reaction>
</comment>
<evidence type="ECO:0000256" key="5">
    <source>
        <dbReference type="ARBA" id="ARBA00022676"/>
    </source>
</evidence>
<dbReference type="GO" id="GO:0005737">
    <property type="term" value="C:cytoplasm"/>
    <property type="evidence" value="ECO:0007669"/>
    <property type="project" value="TreeGrafter"/>
</dbReference>
<comment type="function">
    <text evidence="11">Allosteric enzyme that catalyzes the rate-limiting step in glycogen catabolism, the phosphorolytic cleavage of glycogen to produce glucose-1-phosphate, and plays a central role in maintaining cellular and organismal glucose homeostasis.</text>
</comment>
<keyword evidence="14" id="KW-1185">Reference proteome</keyword>
<dbReference type="GO" id="GO:0008184">
    <property type="term" value="F:glycogen phosphorylase activity"/>
    <property type="evidence" value="ECO:0007669"/>
    <property type="project" value="InterPro"/>
</dbReference>
<evidence type="ECO:0000256" key="7">
    <source>
        <dbReference type="ARBA" id="ARBA00022898"/>
    </source>
</evidence>
<accession>I5B6G4</accession>
<evidence type="ECO:0000256" key="3">
    <source>
        <dbReference type="ARBA" id="ARBA00006047"/>
    </source>
</evidence>
<evidence type="ECO:0000256" key="6">
    <source>
        <dbReference type="ARBA" id="ARBA00022679"/>
    </source>
</evidence>
<dbReference type="Gene3D" id="3.40.50.2000">
    <property type="entry name" value="Glycogen Phosphorylase B"/>
    <property type="match status" value="2"/>
</dbReference>
<dbReference type="PIRSF" id="PIRSF000460">
    <property type="entry name" value="Pprylas_GlgP"/>
    <property type="match status" value="1"/>
</dbReference>
<keyword evidence="4" id="KW-0321">Glycogen metabolism</keyword>
<dbReference type="EMBL" id="CM001488">
    <property type="protein sequence ID" value="EIM65077.1"/>
    <property type="molecule type" value="Genomic_DNA"/>
</dbReference>
<evidence type="ECO:0000256" key="2">
    <source>
        <dbReference type="ARBA" id="ARBA00001933"/>
    </source>
</evidence>
<dbReference type="Proteomes" id="UP000005778">
    <property type="component" value="Chromosome"/>
</dbReference>
<dbReference type="eggNOG" id="COG0058">
    <property type="taxonomic scope" value="Bacteria"/>
</dbReference>
<reference evidence="13 14" key="1">
    <citation type="submission" date="2011-09" db="EMBL/GenBank/DDBJ databases">
        <authorList>
            <consortium name="US DOE Joint Genome Institute (JGI-PGF)"/>
            <person name="Lucas S."/>
            <person name="Han J."/>
            <person name="Lapidus A."/>
            <person name="Cheng J.-F."/>
            <person name="Goodwin L."/>
            <person name="Pitluck S."/>
            <person name="Peters L."/>
            <person name="Land M.L."/>
            <person name="Hauser L."/>
            <person name="Orellana R."/>
            <person name="Lovley D."/>
            <person name="Woyke T.J."/>
        </authorList>
    </citation>
    <scope>NUCLEOTIDE SEQUENCE [LARGE SCALE GENOMIC DNA]</scope>
    <source>
        <strain evidence="13 14">2ac9</strain>
    </source>
</reference>
<dbReference type="STRING" id="879212.DespoDRAFT_03300"/>
<dbReference type="HOGENOM" id="CLU_010198_1_1_7"/>
<gene>
    <name evidence="13" type="ORF">DespoDRAFT_03300</name>
</gene>
<dbReference type="SUPFAM" id="SSF53756">
    <property type="entry name" value="UDP-Glycosyltransferase/glycogen phosphorylase"/>
    <property type="match status" value="1"/>
</dbReference>
<comment type="cofactor">
    <cofactor evidence="2 11">
        <name>pyridoxal 5'-phosphate</name>
        <dbReference type="ChEBI" id="CHEBI:597326"/>
    </cofactor>
</comment>
<dbReference type="PANTHER" id="PTHR11468:SF3">
    <property type="entry name" value="GLYCOGEN PHOSPHORYLASE, LIVER FORM"/>
    <property type="match status" value="1"/>
</dbReference>
<sequence length="824" mass="95271">MENQKSYPGKAPESNDQPATDLNEDIKHHIMTTMGNDFYPPRKDTYYKGLAYSVRDRLVKRWLNSQRSFYDRSAKRVYYLSLEFLPGRFLMNYVTNMQLNKACEKTLEETGFTMEEIEEQEWDAGLGNGGLGRLASCYMDSMASLNIPAYGYGIMYDYGIFYQTIVNGYQVEQCDNWVRWGNPWEFKRRGFLYNVQFYGRSELYKNSSGKLCYRWVDTLDINAMACDILIPGYGTQNVNNMRLWAAMSSQEFSLEEFNQGDYIGAMESKVLTENISKVLYPSDEKDVGKELRLKQQYFFVAATFQDIVRRFKKHNPDFKLLPDRVAVQLNDTHPAIAIPELMRLLLDEEDLEWETAWEISVKTFAYTNHTVLPEALESWPVRLISKLLPRHMEIIYEINRRFLNMVEKQYPNNPQLLHRISIIEDGPEQRVRMAHLAIVGSHTVNGVAALHSRILKDKLFHDFNIIFPGKIINVTNGVTPRRWVLQVNPALSSLITDTIGSDWITDLDQLKKLIPHADNPAFREKWRQVKLANKARLVKYIKRKVGMDVNPDTLFDVHVKRIHEYKRQLLNIFHVITLYNRIKKDPSKEIVPRTVIFAGKAAPAYVQAKLIIKLINSVADLVNNDPDVNHKLEVVFLPNYCVSQAEKIIPATDLSEQISTAGLEASGTGNMKFALNGALTIGTLDGANIEIMEEVGEDNIFIFGLTAKEVEKKRAQGYNPWDYYSRDEELRTTLDMVRLNHFIPGEPNLFLPIWDSLMALGDRYLVLADFRAFIQAQDRVRTLYQDQEQWTRCSILNTANMGKFSSDRAVREYARDIWKIESCK</sequence>
<organism evidence="13 14">
    <name type="scientific">Desulfobacter postgatei 2ac9</name>
    <dbReference type="NCBI Taxonomy" id="879212"/>
    <lineage>
        <taxon>Bacteria</taxon>
        <taxon>Pseudomonadati</taxon>
        <taxon>Thermodesulfobacteriota</taxon>
        <taxon>Desulfobacteria</taxon>
        <taxon>Desulfobacterales</taxon>
        <taxon>Desulfobacteraceae</taxon>
        <taxon>Desulfobacter</taxon>
    </lineage>
</organism>
<evidence type="ECO:0000256" key="4">
    <source>
        <dbReference type="ARBA" id="ARBA00022600"/>
    </source>
</evidence>
<dbReference type="Pfam" id="PF00343">
    <property type="entry name" value="Phosphorylase"/>
    <property type="match status" value="1"/>
</dbReference>
<comment type="function">
    <text evidence="9">Phosphorylase is an important allosteric enzyme in carbohydrate metabolism. Enzymes from different sources differ in their regulatory mechanisms and in their natural substrates. However, all known phosphorylases share catalytic and structural properties.</text>
</comment>
<evidence type="ECO:0000256" key="9">
    <source>
        <dbReference type="ARBA" id="ARBA00025174"/>
    </source>
</evidence>
<feature type="modified residue" description="N6-(pyridoxal phosphate)lysine" evidence="10">
    <location>
        <position position="672"/>
    </location>
</feature>
<dbReference type="AlphaFoldDB" id="I5B6G4"/>
<dbReference type="EC" id="2.4.1.1" evidence="11"/>
<evidence type="ECO:0000256" key="11">
    <source>
        <dbReference type="RuleBase" id="RU000587"/>
    </source>
</evidence>
<dbReference type="GO" id="GO:0030170">
    <property type="term" value="F:pyridoxal phosphate binding"/>
    <property type="evidence" value="ECO:0007669"/>
    <property type="project" value="InterPro"/>
</dbReference>
<dbReference type="PANTHER" id="PTHR11468">
    <property type="entry name" value="GLYCOGEN PHOSPHORYLASE"/>
    <property type="match status" value="1"/>
</dbReference>